<dbReference type="Proteomes" id="UP000642107">
    <property type="component" value="Unassembled WGS sequence"/>
</dbReference>
<evidence type="ECO:0000313" key="5">
    <source>
        <dbReference type="Proteomes" id="UP000642107"/>
    </source>
</evidence>
<dbReference type="SMART" id="SM01208">
    <property type="entry name" value="G5"/>
    <property type="match status" value="1"/>
</dbReference>
<dbReference type="InterPro" id="IPR023346">
    <property type="entry name" value="Lysozyme-like_dom_sf"/>
</dbReference>
<evidence type="ECO:0000256" key="1">
    <source>
        <dbReference type="ARBA" id="ARBA00022729"/>
    </source>
</evidence>
<organism evidence="4 5">
    <name type="scientific">Flavimobilis rhizosphaerae</name>
    <dbReference type="NCBI Taxonomy" id="2775421"/>
    <lineage>
        <taxon>Bacteria</taxon>
        <taxon>Bacillati</taxon>
        <taxon>Actinomycetota</taxon>
        <taxon>Actinomycetes</taxon>
        <taxon>Micrococcales</taxon>
        <taxon>Jonesiaceae</taxon>
        <taxon>Flavimobilis</taxon>
    </lineage>
</organism>
<dbReference type="EMBL" id="JACZDF010000001">
    <property type="protein sequence ID" value="MBD9698219.1"/>
    <property type="molecule type" value="Genomic_DNA"/>
</dbReference>
<dbReference type="SUPFAM" id="SSF53955">
    <property type="entry name" value="Lysozyme-like"/>
    <property type="match status" value="1"/>
</dbReference>
<dbReference type="Pfam" id="PF03990">
    <property type="entry name" value="DUF348"/>
    <property type="match status" value="1"/>
</dbReference>
<accession>A0ABR9DMS3</accession>
<reference evidence="4 5" key="1">
    <citation type="submission" date="2020-09" db="EMBL/GenBank/DDBJ databases">
        <title>Flavimobilis rhizosphaerae sp. nov., isolated from rhizosphere soil of Spartina alterniflora.</title>
        <authorList>
            <person name="Hanqin C."/>
        </authorList>
    </citation>
    <scope>NUCLEOTIDE SEQUENCE [LARGE SCALE GENOMIC DNA]</scope>
    <source>
        <strain evidence="4 5">GY 10621</strain>
    </source>
</reference>
<feature type="domain" description="G5" evidence="3">
    <location>
        <begin position="137"/>
        <end position="217"/>
    </location>
</feature>
<dbReference type="PROSITE" id="PS51109">
    <property type="entry name" value="G5"/>
    <property type="match status" value="1"/>
</dbReference>
<keyword evidence="5" id="KW-1185">Reference proteome</keyword>
<evidence type="ECO:0000256" key="2">
    <source>
        <dbReference type="SAM" id="MobiDB-lite"/>
    </source>
</evidence>
<proteinExistence type="predicted"/>
<comment type="caution">
    <text evidence="4">The sequence shown here is derived from an EMBL/GenBank/DDBJ whole genome shotgun (WGS) entry which is preliminary data.</text>
</comment>
<dbReference type="Gene3D" id="2.20.230.10">
    <property type="entry name" value="Resuscitation-promoting factor rpfb"/>
    <property type="match status" value="1"/>
</dbReference>
<sequence>MDDDPPQGDSTVETRRARREQRSRRSPLRLSAQVAVLAVLLGGTAAYAGSDDATDPMVVAADTAELDLAERSRSVASRGDVRATAVTLVVDGVERAVTTTHPTVRATLHAEGVTLDDASVVLTDLDALVTDGMRIEVAAVTETTTTVTEKVEHGSSEVDDANLVKGTRIVETRGIDGESTTTYLVRSANGEEIERTALTSVVVSEVRDEVVRVGTMSVPDSTAKVLSPNQARALAKSLVAERGWEASEFTCLDKLWTRESNWRVTAHNASSGAYGIPQSLPGSKMGSVASDWRTNARTQITWGLGYIKNRYGTPCGALSHSYARGWY</sequence>
<dbReference type="PROSITE" id="PS51318">
    <property type="entry name" value="TAT"/>
    <property type="match status" value="1"/>
</dbReference>
<gene>
    <name evidence="4" type="ORF">IGS67_01755</name>
</gene>
<name>A0ABR9DMS3_9MICO</name>
<feature type="region of interest" description="Disordered" evidence="2">
    <location>
        <begin position="1"/>
        <end position="26"/>
    </location>
</feature>
<evidence type="ECO:0000313" key="4">
    <source>
        <dbReference type="EMBL" id="MBD9698219.1"/>
    </source>
</evidence>
<dbReference type="InterPro" id="IPR007137">
    <property type="entry name" value="DUF348"/>
</dbReference>
<evidence type="ECO:0000259" key="3">
    <source>
        <dbReference type="PROSITE" id="PS51109"/>
    </source>
</evidence>
<dbReference type="InterPro" id="IPR006311">
    <property type="entry name" value="TAT_signal"/>
</dbReference>
<dbReference type="InterPro" id="IPR011098">
    <property type="entry name" value="G5_dom"/>
</dbReference>
<keyword evidence="1" id="KW-0732">Signal</keyword>
<protein>
    <submittedName>
        <fullName evidence="4">G5 domain-containing protein</fullName>
    </submittedName>
</protein>
<dbReference type="Pfam" id="PF07501">
    <property type="entry name" value="G5"/>
    <property type="match status" value="1"/>
</dbReference>
<feature type="compositionally biased region" description="Basic residues" evidence="2">
    <location>
        <begin position="16"/>
        <end position="26"/>
    </location>
</feature>